<name>A0A6A6VU64_9PEZI</name>
<dbReference type="EMBL" id="ML996583">
    <property type="protein sequence ID" value="KAF2753753.1"/>
    <property type="molecule type" value="Genomic_DNA"/>
</dbReference>
<dbReference type="PROSITE" id="PS00498">
    <property type="entry name" value="TYROSINASE_2"/>
    <property type="match status" value="1"/>
</dbReference>
<protein>
    <submittedName>
        <fullName evidence="5">Di-copper centre-containing protein</fullName>
    </submittedName>
</protein>
<evidence type="ECO:0000313" key="5">
    <source>
        <dbReference type="EMBL" id="KAF2753753.1"/>
    </source>
</evidence>
<dbReference type="InterPro" id="IPR008922">
    <property type="entry name" value="Di-copper_centre_dom_sf"/>
</dbReference>
<feature type="transmembrane region" description="Helical" evidence="2">
    <location>
        <begin position="26"/>
        <end position="47"/>
    </location>
</feature>
<evidence type="ECO:0000256" key="2">
    <source>
        <dbReference type="SAM" id="Phobius"/>
    </source>
</evidence>
<keyword evidence="2" id="KW-0812">Transmembrane</keyword>
<gene>
    <name evidence="5" type="ORF">EJ05DRAFT_170814</name>
</gene>
<keyword evidence="6" id="KW-1185">Reference proteome</keyword>
<feature type="domain" description="Tyrosinase copper-binding" evidence="3">
    <location>
        <begin position="126"/>
        <end position="143"/>
    </location>
</feature>
<evidence type="ECO:0000259" key="4">
    <source>
        <dbReference type="PROSITE" id="PS00498"/>
    </source>
</evidence>
<evidence type="ECO:0000256" key="1">
    <source>
        <dbReference type="ARBA" id="ARBA00022723"/>
    </source>
</evidence>
<dbReference type="Gene3D" id="1.10.1280.10">
    <property type="entry name" value="Di-copper center containing domain from catechol oxidase"/>
    <property type="match status" value="1"/>
</dbReference>
<dbReference type="SUPFAM" id="SSF48056">
    <property type="entry name" value="Di-copper centre-containing domain"/>
    <property type="match status" value="1"/>
</dbReference>
<keyword evidence="2" id="KW-1133">Transmembrane helix</keyword>
<dbReference type="OrthoDB" id="6132182at2759"/>
<dbReference type="InterPro" id="IPR002227">
    <property type="entry name" value="Tyrosinase_Cu-bd"/>
</dbReference>
<dbReference type="PROSITE" id="PS00497">
    <property type="entry name" value="TYROSINASE_1"/>
    <property type="match status" value="1"/>
</dbReference>
<keyword evidence="1" id="KW-0479">Metal-binding</keyword>
<dbReference type="RefSeq" id="XP_033596204.1">
    <property type="nucleotide sequence ID" value="XM_033739506.1"/>
</dbReference>
<dbReference type="GO" id="GO:0046872">
    <property type="term" value="F:metal ion binding"/>
    <property type="evidence" value="ECO:0007669"/>
    <property type="project" value="UniProtKB-KW"/>
</dbReference>
<dbReference type="PANTHER" id="PTHR11474">
    <property type="entry name" value="TYROSINASE FAMILY MEMBER"/>
    <property type="match status" value="1"/>
</dbReference>
<organism evidence="5 6">
    <name type="scientific">Pseudovirgaria hyperparasitica</name>
    <dbReference type="NCBI Taxonomy" id="470096"/>
    <lineage>
        <taxon>Eukaryota</taxon>
        <taxon>Fungi</taxon>
        <taxon>Dikarya</taxon>
        <taxon>Ascomycota</taxon>
        <taxon>Pezizomycotina</taxon>
        <taxon>Dothideomycetes</taxon>
        <taxon>Dothideomycetes incertae sedis</taxon>
        <taxon>Acrospermales</taxon>
        <taxon>Acrospermaceae</taxon>
        <taxon>Pseudovirgaria</taxon>
    </lineage>
</organism>
<dbReference type="AlphaFoldDB" id="A0A6A6VU64"/>
<feature type="domain" description="Tyrosinase copper-binding" evidence="4">
    <location>
        <begin position="280"/>
        <end position="291"/>
    </location>
</feature>
<accession>A0A6A6VU64</accession>
<reference evidence="5" key="1">
    <citation type="journal article" date="2020" name="Stud. Mycol.">
        <title>101 Dothideomycetes genomes: a test case for predicting lifestyles and emergence of pathogens.</title>
        <authorList>
            <person name="Haridas S."/>
            <person name="Albert R."/>
            <person name="Binder M."/>
            <person name="Bloem J."/>
            <person name="Labutti K."/>
            <person name="Salamov A."/>
            <person name="Andreopoulos B."/>
            <person name="Baker S."/>
            <person name="Barry K."/>
            <person name="Bills G."/>
            <person name="Bluhm B."/>
            <person name="Cannon C."/>
            <person name="Castanera R."/>
            <person name="Culley D."/>
            <person name="Daum C."/>
            <person name="Ezra D."/>
            <person name="Gonzalez J."/>
            <person name="Henrissat B."/>
            <person name="Kuo A."/>
            <person name="Liang C."/>
            <person name="Lipzen A."/>
            <person name="Lutzoni F."/>
            <person name="Magnuson J."/>
            <person name="Mondo S."/>
            <person name="Nolan M."/>
            <person name="Ohm R."/>
            <person name="Pangilinan J."/>
            <person name="Park H.-J."/>
            <person name="Ramirez L."/>
            <person name="Alfaro M."/>
            <person name="Sun H."/>
            <person name="Tritt A."/>
            <person name="Yoshinaga Y."/>
            <person name="Zwiers L.-H."/>
            <person name="Turgeon B."/>
            <person name="Goodwin S."/>
            <person name="Spatafora J."/>
            <person name="Crous P."/>
            <person name="Grigoriev I."/>
        </authorList>
    </citation>
    <scope>NUCLEOTIDE SEQUENCE</scope>
    <source>
        <strain evidence="5">CBS 121739</strain>
    </source>
</reference>
<dbReference type="Pfam" id="PF00264">
    <property type="entry name" value="Tyrosinase"/>
    <property type="match status" value="1"/>
</dbReference>
<dbReference type="GO" id="GO:0016491">
    <property type="term" value="F:oxidoreductase activity"/>
    <property type="evidence" value="ECO:0007669"/>
    <property type="project" value="InterPro"/>
</dbReference>
<dbReference type="Proteomes" id="UP000799437">
    <property type="component" value="Unassembled WGS sequence"/>
</dbReference>
<sequence length="346" mass="40223">MAELKTDLDYEVEAAQKKSIFTANRFLYASATGLTCLIFYLLLAFTFSPRSLFEEDSESLTTHIGEPGGCSKIQFRREWRNLRKDEQLEYIDAIKCLQTTPGLYRDDQSLYGDYANLHSHAGKIGHDTTLFLPWHRYLLHNFENDLRTHCGFKGTIPYWNWVLDWEALDQAPVWDNVYGIGGNGTGEESVGHGRCVETGPFSHYQALRFGANETHHCLSRGFLTGEKSDRYSAELQPEKLDDIMQKDDYYDFWNTLEFAAHEAIPRWIQGEFFEFTSPNDPIFYFHHCQVDRLWAEWQLADPEHRAETIFGTMVDDELELDKLGPKTRIRDILHTDSGPLCYRYLK</sequence>
<evidence type="ECO:0000313" key="6">
    <source>
        <dbReference type="Proteomes" id="UP000799437"/>
    </source>
</evidence>
<dbReference type="InterPro" id="IPR050316">
    <property type="entry name" value="Tyrosinase/Hemocyanin"/>
</dbReference>
<dbReference type="GeneID" id="54480560"/>
<dbReference type="PANTHER" id="PTHR11474:SF127">
    <property type="entry name" value="TYROSINASE COPPER-BINDING DOMAIN-CONTAINING PROTEIN"/>
    <property type="match status" value="1"/>
</dbReference>
<proteinExistence type="predicted"/>
<dbReference type="PRINTS" id="PR00092">
    <property type="entry name" value="TYROSINASE"/>
</dbReference>
<evidence type="ECO:0000259" key="3">
    <source>
        <dbReference type="PROSITE" id="PS00497"/>
    </source>
</evidence>
<keyword evidence="2" id="KW-0472">Membrane</keyword>